<evidence type="ECO:0000256" key="4">
    <source>
        <dbReference type="ARBA" id="ARBA00022692"/>
    </source>
</evidence>
<evidence type="ECO:0000256" key="7">
    <source>
        <dbReference type="ARBA" id="ARBA00023136"/>
    </source>
</evidence>
<dbReference type="InterPro" id="IPR018107">
    <property type="entry name" value="Na-dicarboxylate_symporter_CS"/>
</dbReference>
<feature type="transmembrane region" description="Helical" evidence="8">
    <location>
        <begin position="41"/>
        <end position="66"/>
    </location>
</feature>
<evidence type="ECO:0000256" key="6">
    <source>
        <dbReference type="ARBA" id="ARBA00022989"/>
    </source>
</evidence>
<dbReference type="GO" id="GO:0015293">
    <property type="term" value="F:symporter activity"/>
    <property type="evidence" value="ECO:0007669"/>
    <property type="project" value="UniProtKB-KW"/>
</dbReference>
<dbReference type="PANTHER" id="PTHR42865:SF7">
    <property type="entry name" value="PROTON_GLUTAMATE-ASPARTATE SYMPORTER"/>
    <property type="match status" value="1"/>
</dbReference>
<evidence type="ECO:0000313" key="10">
    <source>
        <dbReference type="Proteomes" id="UP000295188"/>
    </source>
</evidence>
<sequence length="425" mass="45221">MKSKRRMPGLSTQILIGLILGAVFGYFFPEIGKNLKPFGDGFIRMIKMIIVPLIFSTLIMGIAGTGDFKKLGRLGGKAIIWFELATTVALFIGLVVMNIVHPGVGVNISVSADAGAQAAEAAHKTVNMVDYVLSIIPTNIIDAFARSDMLEIIFFACFFGVGVAHIGKGGEQIVSLCRSVAAVMFKVTGYVMSLAPIGVFAMIAYTVSSFGIGMMIPLGKLILSLLFATLLFVVILLSVASALTHVNFFHVIKAIKAALLLSFSTASSEAALPIAMQHLEKLGISKSIVTFIMPTGYSFNLDGSTLYSSAAILFIAQIYGIPLSIGQQLLIMVTLMLSTKGIAGVPGAGFIIVAATATAFNLPAEGVAIILGIDRILDMIRTTCNVCGNCVATVIVAFWEKDITKESFQKAYTENFQLASNPKVH</sequence>
<dbReference type="EMBL" id="SMAA01000027">
    <property type="protein sequence ID" value="TCS75816.1"/>
    <property type="molecule type" value="Genomic_DNA"/>
</dbReference>
<dbReference type="PRINTS" id="PR00173">
    <property type="entry name" value="EDTRNSPORT"/>
</dbReference>
<dbReference type="RefSeq" id="WP_132551588.1">
    <property type="nucleotide sequence ID" value="NZ_SMAA01000027.1"/>
</dbReference>
<comment type="subcellular location">
    <subcellularLocation>
        <location evidence="1">Cell membrane</location>
        <topology evidence="1">Multi-pass membrane protein</topology>
    </subcellularLocation>
</comment>
<dbReference type="InterPro" id="IPR001991">
    <property type="entry name" value="Na-dicarboxylate_symporter"/>
</dbReference>
<dbReference type="AlphaFoldDB" id="A0A4R3K1V0"/>
<keyword evidence="7 8" id="KW-0472">Membrane</keyword>
<evidence type="ECO:0000256" key="2">
    <source>
        <dbReference type="ARBA" id="ARBA00022448"/>
    </source>
</evidence>
<accession>A0A4R3K1V0</accession>
<feature type="transmembrane region" description="Helical" evidence="8">
    <location>
        <begin position="349"/>
        <end position="373"/>
    </location>
</feature>
<dbReference type="Pfam" id="PF00375">
    <property type="entry name" value="SDF"/>
    <property type="match status" value="1"/>
</dbReference>
<keyword evidence="4 8" id="KW-0812">Transmembrane</keyword>
<dbReference type="Proteomes" id="UP000295188">
    <property type="component" value="Unassembled WGS sequence"/>
</dbReference>
<comment type="caution">
    <text evidence="9">The sequence shown here is derived from an EMBL/GenBank/DDBJ whole genome shotgun (WGS) entry which is preliminary data.</text>
</comment>
<protein>
    <submittedName>
        <fullName evidence="9">Proton glutamate symport protein</fullName>
    </submittedName>
</protein>
<reference evidence="9 10" key="1">
    <citation type="submission" date="2019-03" db="EMBL/GenBank/DDBJ databases">
        <title>Genomic Encyclopedia of Type Strains, Phase IV (KMG-IV): sequencing the most valuable type-strain genomes for metagenomic binning, comparative biology and taxonomic classification.</title>
        <authorList>
            <person name="Goeker M."/>
        </authorList>
    </citation>
    <scope>NUCLEOTIDE SEQUENCE [LARGE SCALE GENOMIC DNA]</scope>
    <source>
        <strain evidence="9 10">DSM 20467</strain>
    </source>
</reference>
<name>A0A4R3K1V0_9FIRM</name>
<dbReference type="PANTHER" id="PTHR42865">
    <property type="entry name" value="PROTON/GLUTAMATE-ASPARTATE SYMPORTER"/>
    <property type="match status" value="1"/>
</dbReference>
<evidence type="ECO:0000256" key="1">
    <source>
        <dbReference type="ARBA" id="ARBA00004651"/>
    </source>
</evidence>
<feature type="transmembrane region" description="Helical" evidence="8">
    <location>
        <begin position="311"/>
        <end position="337"/>
    </location>
</feature>
<evidence type="ECO:0000256" key="5">
    <source>
        <dbReference type="ARBA" id="ARBA00022847"/>
    </source>
</evidence>
<evidence type="ECO:0000256" key="8">
    <source>
        <dbReference type="SAM" id="Phobius"/>
    </source>
</evidence>
<dbReference type="GO" id="GO:0006835">
    <property type="term" value="P:dicarboxylic acid transport"/>
    <property type="evidence" value="ECO:0007669"/>
    <property type="project" value="UniProtKB-ARBA"/>
</dbReference>
<keyword evidence="5" id="KW-0769">Symport</keyword>
<evidence type="ECO:0000313" key="9">
    <source>
        <dbReference type="EMBL" id="TCS75816.1"/>
    </source>
</evidence>
<keyword evidence="6 8" id="KW-1133">Transmembrane helix</keyword>
<dbReference type="PROSITE" id="PS00713">
    <property type="entry name" value="NA_DICARBOXYL_SYMP_1"/>
    <property type="match status" value="1"/>
</dbReference>
<dbReference type="GO" id="GO:0005886">
    <property type="term" value="C:plasma membrane"/>
    <property type="evidence" value="ECO:0007669"/>
    <property type="project" value="UniProtKB-SubCell"/>
</dbReference>
<dbReference type="SUPFAM" id="SSF118215">
    <property type="entry name" value="Proton glutamate symport protein"/>
    <property type="match status" value="1"/>
</dbReference>
<dbReference type="Gene3D" id="1.10.3860.10">
    <property type="entry name" value="Sodium:dicarboxylate symporter"/>
    <property type="match status" value="1"/>
</dbReference>
<evidence type="ECO:0000256" key="3">
    <source>
        <dbReference type="ARBA" id="ARBA00022475"/>
    </source>
</evidence>
<keyword evidence="2" id="KW-0813">Transport</keyword>
<keyword evidence="10" id="KW-1185">Reference proteome</keyword>
<organism evidence="9 10">
    <name type="scientific">Pectinatus cerevisiiphilus</name>
    <dbReference type="NCBI Taxonomy" id="86956"/>
    <lineage>
        <taxon>Bacteria</taxon>
        <taxon>Bacillati</taxon>
        <taxon>Bacillota</taxon>
        <taxon>Negativicutes</taxon>
        <taxon>Selenomonadales</taxon>
        <taxon>Selenomonadaceae</taxon>
        <taxon>Pectinatus</taxon>
    </lineage>
</organism>
<proteinExistence type="predicted"/>
<feature type="transmembrane region" description="Helical" evidence="8">
    <location>
        <begin position="149"/>
        <end position="167"/>
    </location>
</feature>
<keyword evidence="3" id="KW-1003">Cell membrane</keyword>
<dbReference type="OrthoDB" id="9768885at2"/>
<feature type="transmembrane region" description="Helical" evidence="8">
    <location>
        <begin position="187"/>
        <end position="216"/>
    </location>
</feature>
<gene>
    <name evidence="9" type="ORF">EDC37_12715</name>
</gene>
<feature type="transmembrane region" description="Helical" evidence="8">
    <location>
        <begin position="78"/>
        <end position="100"/>
    </location>
</feature>
<feature type="transmembrane region" description="Helical" evidence="8">
    <location>
        <begin position="222"/>
        <end position="246"/>
    </location>
</feature>
<dbReference type="FunFam" id="1.10.3860.10:FF:000001">
    <property type="entry name" value="C4-dicarboxylate transport protein"/>
    <property type="match status" value="1"/>
</dbReference>
<dbReference type="InterPro" id="IPR036458">
    <property type="entry name" value="Na:dicarbo_symporter_sf"/>
</dbReference>